<feature type="chain" id="PRO_5046414837" description="Virginiamycin B lyase" evidence="1">
    <location>
        <begin position="25"/>
        <end position="327"/>
    </location>
</feature>
<sequence length="327" mass="35500">MNRRRLAALLVTVGLAGCAGSGTGADPIDPADPPSVAAGRCDGVTRSEVRGPEPGYGPHTMRTYPVAAAVCAGYWVEGMDDWFIPQSIELIGSRVLVGGYQRRSPRLGDHPCQLLELDPRTGRTVGFLARWEAPVYSSAPTFCRHSGGMEASPAGLWLVESNRLWLLDADRLFDGDPVRRVWTLPPQVKGSTLVVDGDRLGIGRFRIDRSARMAWFSIPEILAADGAVPAPVRWRGVPRRLQGIATGPGGIWFTSTGTHCAELHAPDGRRLAFVPGAEDVEFVGRDIWTVSEAGARYFLDPDEETVPAVLRLDRDAVLNGPEQHCSW</sequence>
<accession>A0ABP4EKK5</accession>
<dbReference type="EMBL" id="BAAALG010000012">
    <property type="protein sequence ID" value="GAA1109709.1"/>
    <property type="molecule type" value="Genomic_DNA"/>
</dbReference>
<evidence type="ECO:0000256" key="1">
    <source>
        <dbReference type="SAM" id="SignalP"/>
    </source>
</evidence>
<evidence type="ECO:0008006" key="4">
    <source>
        <dbReference type="Google" id="ProtNLM"/>
    </source>
</evidence>
<dbReference type="Proteomes" id="UP001501581">
    <property type="component" value="Unassembled WGS sequence"/>
</dbReference>
<gene>
    <name evidence="2" type="ORF">GCM10009668_32700</name>
</gene>
<evidence type="ECO:0000313" key="3">
    <source>
        <dbReference type="Proteomes" id="UP001501581"/>
    </source>
</evidence>
<dbReference type="RefSeq" id="WP_343995912.1">
    <property type="nucleotide sequence ID" value="NZ_BAAALG010000012.1"/>
</dbReference>
<proteinExistence type="predicted"/>
<protein>
    <recommendedName>
        <fullName evidence="4">Virginiamycin B lyase</fullName>
    </recommendedName>
</protein>
<comment type="caution">
    <text evidence="2">The sequence shown here is derived from an EMBL/GenBank/DDBJ whole genome shotgun (WGS) entry which is preliminary data.</text>
</comment>
<dbReference type="PROSITE" id="PS51257">
    <property type="entry name" value="PROKAR_LIPOPROTEIN"/>
    <property type="match status" value="1"/>
</dbReference>
<feature type="signal peptide" evidence="1">
    <location>
        <begin position="1"/>
        <end position="24"/>
    </location>
</feature>
<name>A0ABP4EKK5_9ACTN</name>
<keyword evidence="1" id="KW-0732">Signal</keyword>
<reference evidence="3" key="1">
    <citation type="journal article" date="2019" name="Int. J. Syst. Evol. Microbiol.">
        <title>The Global Catalogue of Microorganisms (GCM) 10K type strain sequencing project: providing services to taxonomists for standard genome sequencing and annotation.</title>
        <authorList>
            <consortium name="The Broad Institute Genomics Platform"/>
            <consortium name="The Broad Institute Genome Sequencing Center for Infectious Disease"/>
            <person name="Wu L."/>
            <person name="Ma J."/>
        </authorList>
    </citation>
    <scope>NUCLEOTIDE SEQUENCE [LARGE SCALE GENOMIC DNA]</scope>
    <source>
        <strain evidence="3">JCM 13008</strain>
    </source>
</reference>
<organism evidence="2 3">
    <name type="scientific">Nocardioides dubius</name>
    <dbReference type="NCBI Taxonomy" id="317019"/>
    <lineage>
        <taxon>Bacteria</taxon>
        <taxon>Bacillati</taxon>
        <taxon>Actinomycetota</taxon>
        <taxon>Actinomycetes</taxon>
        <taxon>Propionibacteriales</taxon>
        <taxon>Nocardioidaceae</taxon>
        <taxon>Nocardioides</taxon>
    </lineage>
</organism>
<evidence type="ECO:0000313" key="2">
    <source>
        <dbReference type="EMBL" id="GAA1109709.1"/>
    </source>
</evidence>
<keyword evidence="3" id="KW-1185">Reference proteome</keyword>